<reference evidence="2" key="1">
    <citation type="journal article" date="2022" name="Int. J. Mol. Sci.">
        <title>Draft Genome of Tanacetum Coccineum: Genomic Comparison of Closely Related Tanacetum-Family Plants.</title>
        <authorList>
            <person name="Yamashiro T."/>
            <person name="Shiraishi A."/>
            <person name="Nakayama K."/>
            <person name="Satake H."/>
        </authorList>
    </citation>
    <scope>NUCLEOTIDE SEQUENCE</scope>
</reference>
<dbReference type="EMBL" id="BQNB010018113">
    <property type="protein sequence ID" value="GJT70820.1"/>
    <property type="molecule type" value="Genomic_DNA"/>
</dbReference>
<sequence length="200" mass="20459">MLKEFHPEIQFESPSGVRVSSRRVSTPCLYHEDFRSQHSLSQFAQLERARFVTASQITADQSGCDTQPDVPTLTCAPGAHDLKPLINLTPRYRNLSSGRGSPQSDHHDEQASQRVKGGAAMAKVSGMTTSGGGGTAADGGDGSGGSGSGDGDTDGDGGSKGGLGLLRDDDGKSDGDGEDDDRKSGGGGEDDDGISDGSSG</sequence>
<feature type="compositionally biased region" description="Basic and acidic residues" evidence="1">
    <location>
        <begin position="166"/>
        <end position="184"/>
    </location>
</feature>
<proteinExistence type="predicted"/>
<feature type="region of interest" description="Disordered" evidence="1">
    <location>
        <begin position="91"/>
        <end position="200"/>
    </location>
</feature>
<feature type="compositionally biased region" description="Gly residues" evidence="1">
    <location>
        <begin position="129"/>
        <end position="164"/>
    </location>
</feature>
<gene>
    <name evidence="2" type="ORF">Tco_1030106</name>
</gene>
<protein>
    <submittedName>
        <fullName evidence="2">Uncharacterized protein</fullName>
    </submittedName>
</protein>
<reference evidence="2" key="2">
    <citation type="submission" date="2022-01" db="EMBL/GenBank/DDBJ databases">
        <authorList>
            <person name="Yamashiro T."/>
            <person name="Shiraishi A."/>
            <person name="Satake H."/>
            <person name="Nakayama K."/>
        </authorList>
    </citation>
    <scope>NUCLEOTIDE SEQUENCE</scope>
</reference>
<accession>A0ABQ5G5A1</accession>
<evidence type="ECO:0000313" key="2">
    <source>
        <dbReference type="EMBL" id="GJT70820.1"/>
    </source>
</evidence>
<evidence type="ECO:0000313" key="3">
    <source>
        <dbReference type="Proteomes" id="UP001151760"/>
    </source>
</evidence>
<dbReference type="Proteomes" id="UP001151760">
    <property type="component" value="Unassembled WGS sequence"/>
</dbReference>
<comment type="caution">
    <text evidence="2">The sequence shown here is derived from an EMBL/GenBank/DDBJ whole genome shotgun (WGS) entry which is preliminary data.</text>
</comment>
<feature type="compositionally biased region" description="Polar residues" evidence="1">
    <location>
        <begin position="94"/>
        <end position="103"/>
    </location>
</feature>
<name>A0ABQ5G5A1_9ASTR</name>
<organism evidence="2 3">
    <name type="scientific">Tanacetum coccineum</name>
    <dbReference type="NCBI Taxonomy" id="301880"/>
    <lineage>
        <taxon>Eukaryota</taxon>
        <taxon>Viridiplantae</taxon>
        <taxon>Streptophyta</taxon>
        <taxon>Embryophyta</taxon>
        <taxon>Tracheophyta</taxon>
        <taxon>Spermatophyta</taxon>
        <taxon>Magnoliopsida</taxon>
        <taxon>eudicotyledons</taxon>
        <taxon>Gunneridae</taxon>
        <taxon>Pentapetalae</taxon>
        <taxon>asterids</taxon>
        <taxon>campanulids</taxon>
        <taxon>Asterales</taxon>
        <taxon>Asteraceae</taxon>
        <taxon>Asteroideae</taxon>
        <taxon>Anthemideae</taxon>
        <taxon>Anthemidinae</taxon>
        <taxon>Tanacetum</taxon>
    </lineage>
</organism>
<keyword evidence="3" id="KW-1185">Reference proteome</keyword>
<evidence type="ECO:0000256" key="1">
    <source>
        <dbReference type="SAM" id="MobiDB-lite"/>
    </source>
</evidence>